<name>A0A8T2IUA0_9PIPI</name>
<dbReference type="SUPFAM" id="SSF53335">
    <property type="entry name" value="S-adenosyl-L-methionine-dependent methyltransferases"/>
    <property type="match status" value="1"/>
</dbReference>
<comment type="caution">
    <text evidence="14">The sequence shown here is derived from an EMBL/GenBank/DDBJ whole genome shotgun (WGS) entry which is preliminary data.</text>
</comment>
<proteinExistence type="inferred from homology"/>
<dbReference type="PANTHER" id="PTHR21404">
    <property type="entry name" value="HEN1"/>
    <property type="match status" value="1"/>
</dbReference>
<comment type="similarity">
    <text evidence="2">Belongs to the methyltransferase superfamily. HEN1 family.</text>
</comment>
<evidence type="ECO:0000256" key="5">
    <source>
        <dbReference type="ARBA" id="ARBA00022679"/>
    </source>
</evidence>
<comment type="cofactor">
    <cofactor evidence="1">
        <name>Mg(2+)</name>
        <dbReference type="ChEBI" id="CHEBI:18420"/>
    </cofactor>
</comment>
<dbReference type="InterPro" id="IPR026610">
    <property type="entry name" value="Hen1"/>
</dbReference>
<evidence type="ECO:0000256" key="12">
    <source>
        <dbReference type="ARBA" id="ARBA00035025"/>
    </source>
</evidence>
<evidence type="ECO:0000256" key="13">
    <source>
        <dbReference type="ARBA" id="ARBA00048418"/>
    </source>
</evidence>
<dbReference type="GO" id="GO:0005634">
    <property type="term" value="C:nucleus"/>
    <property type="evidence" value="ECO:0007669"/>
    <property type="project" value="TreeGrafter"/>
</dbReference>
<protein>
    <recommendedName>
        <fullName evidence="3">Small RNA 2'-O-methyltransferase</fullName>
        <ecNumber evidence="12">2.1.1.386</ecNumber>
    </recommendedName>
    <alternativeName>
        <fullName evidence="11">HEN1 methyltransferase homolog 1</fullName>
    </alternativeName>
</protein>
<dbReference type="Proteomes" id="UP000812440">
    <property type="component" value="Chromosome 4"/>
</dbReference>
<sequence length="297" mass="34186">MYSLNPLTAHYLEPKKNPLTIKLYHGSVTQKDPALLGFDLITCIELIEHLKADDLLDFQKVLFGFMTPLCVIISTPNVEFNILFPNRTGFRHPDHKFEWNRKEFQSWAMEIAECYNYTVEFTGVGTPPKDAINVGFCSQIAVFNRNYKESEESLKSKMECKSAYKTVHHVVYPSLQDEKYLKLAVLKVALLNASYIKEDFLQKWLNKEDDSDTDLMETRPEPCVNQKQTLHTKNEETTEPFLQDNAVYIPLQKLLSIPKVKELCGNIDILRNILNREATLSSDGTAIVYAVDLENHF</sequence>
<evidence type="ECO:0000256" key="10">
    <source>
        <dbReference type="ARBA" id="ARBA00023158"/>
    </source>
</evidence>
<evidence type="ECO:0000256" key="9">
    <source>
        <dbReference type="ARBA" id="ARBA00022884"/>
    </source>
</evidence>
<dbReference type="GO" id="GO:0090486">
    <property type="term" value="F:small RNA 2'-O-methyltransferase activity"/>
    <property type="evidence" value="ECO:0007669"/>
    <property type="project" value="UniProtKB-EC"/>
</dbReference>
<dbReference type="AlphaFoldDB" id="A0A8T2IUA0"/>
<evidence type="ECO:0000256" key="6">
    <source>
        <dbReference type="ARBA" id="ARBA00022691"/>
    </source>
</evidence>
<keyword evidence="7" id="KW-0479">Metal-binding</keyword>
<keyword evidence="5" id="KW-0808">Transferase</keyword>
<dbReference type="GO" id="GO:0046872">
    <property type="term" value="F:metal ion binding"/>
    <property type="evidence" value="ECO:0007669"/>
    <property type="project" value="UniProtKB-KW"/>
</dbReference>
<evidence type="ECO:0000313" key="14">
    <source>
        <dbReference type="EMBL" id="KAG8436549.1"/>
    </source>
</evidence>
<keyword evidence="8" id="KW-0460">Magnesium</keyword>
<dbReference type="PANTHER" id="PTHR21404:SF3">
    <property type="entry name" value="SMALL RNA 2'-O-METHYLTRANSFERASE"/>
    <property type="match status" value="1"/>
</dbReference>
<keyword evidence="6" id="KW-0949">S-adenosyl-L-methionine</keyword>
<evidence type="ECO:0000256" key="1">
    <source>
        <dbReference type="ARBA" id="ARBA00001946"/>
    </source>
</evidence>
<evidence type="ECO:0000256" key="4">
    <source>
        <dbReference type="ARBA" id="ARBA00022603"/>
    </source>
</evidence>
<organism evidence="14 15">
    <name type="scientific">Hymenochirus boettgeri</name>
    <name type="common">Congo dwarf clawed frog</name>
    <dbReference type="NCBI Taxonomy" id="247094"/>
    <lineage>
        <taxon>Eukaryota</taxon>
        <taxon>Metazoa</taxon>
        <taxon>Chordata</taxon>
        <taxon>Craniata</taxon>
        <taxon>Vertebrata</taxon>
        <taxon>Euteleostomi</taxon>
        <taxon>Amphibia</taxon>
        <taxon>Batrachia</taxon>
        <taxon>Anura</taxon>
        <taxon>Pipoidea</taxon>
        <taxon>Pipidae</taxon>
        <taxon>Pipinae</taxon>
        <taxon>Hymenochirus</taxon>
    </lineage>
</organism>
<reference evidence="14" key="1">
    <citation type="thesis" date="2020" institute="ProQuest LLC" country="789 East Eisenhower Parkway, Ann Arbor, MI, USA">
        <title>Comparative Genomics and Chromosome Evolution.</title>
        <authorList>
            <person name="Mudd A.B."/>
        </authorList>
    </citation>
    <scope>NUCLEOTIDE SEQUENCE</scope>
    <source>
        <strain evidence="14">Female2</strain>
        <tissue evidence="14">Blood</tissue>
    </source>
</reference>
<dbReference type="Gene3D" id="3.40.50.150">
    <property type="entry name" value="Vaccinia Virus protein VP39"/>
    <property type="match status" value="1"/>
</dbReference>
<keyword evidence="15" id="KW-1185">Reference proteome</keyword>
<dbReference type="GO" id="GO:0034587">
    <property type="term" value="P:piRNA processing"/>
    <property type="evidence" value="ECO:0007669"/>
    <property type="project" value="TreeGrafter"/>
</dbReference>
<accession>A0A8T2IUA0</accession>
<dbReference type="EC" id="2.1.1.386" evidence="12"/>
<dbReference type="GO" id="GO:0005737">
    <property type="term" value="C:cytoplasm"/>
    <property type="evidence" value="ECO:0007669"/>
    <property type="project" value="TreeGrafter"/>
</dbReference>
<dbReference type="OrthoDB" id="2154311at2759"/>
<keyword evidence="4" id="KW-0489">Methyltransferase</keyword>
<evidence type="ECO:0000256" key="11">
    <source>
        <dbReference type="ARBA" id="ARBA00029981"/>
    </source>
</evidence>
<evidence type="ECO:0000256" key="7">
    <source>
        <dbReference type="ARBA" id="ARBA00022723"/>
    </source>
</evidence>
<gene>
    <name evidence="14" type="ORF">GDO86_007601</name>
</gene>
<keyword evidence="10" id="KW-0943">RNA-mediated gene silencing</keyword>
<dbReference type="GO" id="GO:0001510">
    <property type="term" value="P:RNA methylation"/>
    <property type="evidence" value="ECO:0007669"/>
    <property type="project" value="InterPro"/>
</dbReference>
<dbReference type="GO" id="GO:0003723">
    <property type="term" value="F:RNA binding"/>
    <property type="evidence" value="ECO:0007669"/>
    <property type="project" value="UniProtKB-KW"/>
</dbReference>
<dbReference type="EMBL" id="JAACNH010000007">
    <property type="protein sequence ID" value="KAG8436549.1"/>
    <property type="molecule type" value="Genomic_DNA"/>
</dbReference>
<evidence type="ECO:0000256" key="2">
    <source>
        <dbReference type="ARBA" id="ARBA00009026"/>
    </source>
</evidence>
<keyword evidence="9" id="KW-0694">RNA-binding</keyword>
<evidence type="ECO:0000256" key="8">
    <source>
        <dbReference type="ARBA" id="ARBA00022842"/>
    </source>
</evidence>
<evidence type="ECO:0000313" key="15">
    <source>
        <dbReference type="Proteomes" id="UP000812440"/>
    </source>
</evidence>
<comment type="catalytic activity">
    <reaction evidence="13">
        <text>small RNA 3'-end nucleotide + S-adenosyl-L-methionine = small RNA 3'-end 2'-O-methylnucleotide + S-adenosyl-L-homocysteine + H(+)</text>
        <dbReference type="Rhea" id="RHEA:37887"/>
        <dbReference type="Rhea" id="RHEA-COMP:10415"/>
        <dbReference type="Rhea" id="RHEA-COMP:10416"/>
        <dbReference type="ChEBI" id="CHEBI:15378"/>
        <dbReference type="ChEBI" id="CHEBI:57856"/>
        <dbReference type="ChEBI" id="CHEBI:59789"/>
        <dbReference type="ChEBI" id="CHEBI:74896"/>
        <dbReference type="ChEBI" id="CHEBI:74898"/>
        <dbReference type="EC" id="2.1.1.386"/>
    </reaction>
</comment>
<dbReference type="InterPro" id="IPR029063">
    <property type="entry name" value="SAM-dependent_MTases_sf"/>
</dbReference>
<dbReference type="GO" id="GO:0030422">
    <property type="term" value="P:siRNA processing"/>
    <property type="evidence" value="ECO:0007669"/>
    <property type="project" value="TreeGrafter"/>
</dbReference>
<evidence type="ECO:0000256" key="3">
    <source>
        <dbReference type="ARBA" id="ARBA00021330"/>
    </source>
</evidence>